<evidence type="ECO:0000313" key="1">
    <source>
        <dbReference type="EMBL" id="GIO48005.1"/>
    </source>
</evidence>
<evidence type="ECO:0000313" key="2">
    <source>
        <dbReference type="Proteomes" id="UP000682811"/>
    </source>
</evidence>
<dbReference type="AlphaFoldDB" id="A0A919YF57"/>
<comment type="caution">
    <text evidence="1">The sequence shown here is derived from an EMBL/GenBank/DDBJ whole genome shotgun (WGS) entry which is preliminary data.</text>
</comment>
<gene>
    <name evidence="1" type="ORF">J34TS1_27700</name>
</gene>
<organism evidence="1 2">
    <name type="scientific">Paenibacillus azoreducens</name>
    <dbReference type="NCBI Taxonomy" id="116718"/>
    <lineage>
        <taxon>Bacteria</taxon>
        <taxon>Bacillati</taxon>
        <taxon>Bacillota</taxon>
        <taxon>Bacilli</taxon>
        <taxon>Bacillales</taxon>
        <taxon>Paenibacillaceae</taxon>
        <taxon>Paenibacillus</taxon>
    </lineage>
</organism>
<dbReference type="EMBL" id="BORT01000011">
    <property type="protein sequence ID" value="GIO48005.1"/>
    <property type="molecule type" value="Genomic_DNA"/>
</dbReference>
<accession>A0A919YF57</accession>
<proteinExistence type="predicted"/>
<keyword evidence="2" id="KW-1185">Reference proteome</keyword>
<reference evidence="1 2" key="1">
    <citation type="submission" date="2021-03" db="EMBL/GenBank/DDBJ databases">
        <title>Antimicrobial resistance genes in bacteria isolated from Japanese honey, and their potential for conferring macrolide and lincosamide resistance in the American foulbrood pathogen Paenibacillus larvae.</title>
        <authorList>
            <person name="Okamoto M."/>
            <person name="Kumagai M."/>
            <person name="Kanamori H."/>
            <person name="Takamatsu D."/>
        </authorList>
    </citation>
    <scope>NUCLEOTIDE SEQUENCE [LARGE SCALE GENOMIC DNA]</scope>
    <source>
        <strain evidence="1 2">J34TS1</strain>
    </source>
</reference>
<protein>
    <submittedName>
        <fullName evidence="1">Uncharacterized protein</fullName>
    </submittedName>
</protein>
<name>A0A919YF57_9BACL</name>
<sequence length="62" mass="7509">MSDTWGKWSVYEYMRQMYMRAGTIPEWQELRSVFPEMRWAEIREGIEEFERFLGIGGGQRAQ</sequence>
<dbReference type="RefSeq" id="WP_212978743.1">
    <property type="nucleotide sequence ID" value="NZ_AP025343.1"/>
</dbReference>
<dbReference type="Proteomes" id="UP000682811">
    <property type="component" value="Unassembled WGS sequence"/>
</dbReference>